<evidence type="ECO:0000313" key="14">
    <source>
        <dbReference type="EMBL" id="VEU56441.1"/>
    </source>
</evidence>
<dbReference type="Pfam" id="PF00929">
    <property type="entry name" value="RNase_T"/>
    <property type="match status" value="1"/>
</dbReference>
<evidence type="ECO:0000256" key="9">
    <source>
        <dbReference type="ARBA" id="ARBA00022932"/>
    </source>
</evidence>
<comment type="similarity">
    <text evidence="11">Belongs to the DNA polymerase type-C family. PolC subfamily.</text>
</comment>
<evidence type="ECO:0000256" key="4">
    <source>
        <dbReference type="ARBA" id="ARBA00022695"/>
    </source>
</evidence>
<dbReference type="InterPro" id="IPR004013">
    <property type="entry name" value="PHP_dom"/>
</dbReference>
<dbReference type="SMART" id="SM00479">
    <property type="entry name" value="EXOIII"/>
    <property type="match status" value="1"/>
</dbReference>
<dbReference type="EC" id="2.7.7.7" evidence="11"/>
<dbReference type="InterPro" id="IPR011708">
    <property type="entry name" value="DNA_pol3_alpha_NTPase_dom"/>
</dbReference>
<gene>
    <name evidence="14" type="primary">polC_2</name>
    <name evidence="11" type="synonym">polC</name>
    <name evidence="14" type="ORF">NCTC10113_01350</name>
</gene>
<keyword evidence="5 11" id="KW-0235">DNA replication</keyword>
<dbReference type="GO" id="GO:0003677">
    <property type="term" value="F:DNA binding"/>
    <property type="evidence" value="ECO:0007669"/>
    <property type="project" value="UniProtKB-UniRule"/>
</dbReference>
<dbReference type="RefSeq" id="WP_024544211.1">
    <property type="nucleotide sequence ID" value="NZ_LR214938.2"/>
</dbReference>
<dbReference type="InterPro" id="IPR012337">
    <property type="entry name" value="RNaseH-like_sf"/>
</dbReference>
<dbReference type="SMART" id="SM00481">
    <property type="entry name" value="POLIIIAc"/>
    <property type="match status" value="1"/>
</dbReference>
<dbReference type="Gene3D" id="3.30.1900.20">
    <property type="match status" value="2"/>
</dbReference>
<dbReference type="InterPro" id="IPR029460">
    <property type="entry name" value="DNAPol_HHH"/>
</dbReference>
<comment type="subcellular location">
    <subcellularLocation>
        <location evidence="11">Cytoplasm</location>
    </subcellularLocation>
</comment>
<dbReference type="Pfam" id="PF17657">
    <property type="entry name" value="DNA_pol3_finger"/>
    <property type="match status" value="1"/>
</dbReference>
<keyword evidence="8 11" id="KW-0269">Exonuclease</keyword>
<dbReference type="InterPro" id="IPR003141">
    <property type="entry name" value="Pol/His_phosphatase_N"/>
</dbReference>
<keyword evidence="6 11" id="KW-0540">Nuclease</keyword>
<name>A0A448ZYU3_METSV</name>
<dbReference type="EMBL" id="LR214939">
    <property type="protein sequence ID" value="VEU56441.1"/>
    <property type="molecule type" value="Genomic_DNA"/>
</dbReference>
<comment type="function">
    <text evidence="1 11">Required for replicative DNA synthesis. This DNA polymerase also exhibits 3' to 5' exonuclease activity.</text>
</comment>
<evidence type="ECO:0000256" key="3">
    <source>
        <dbReference type="ARBA" id="ARBA00022679"/>
    </source>
</evidence>
<evidence type="ECO:0000256" key="2">
    <source>
        <dbReference type="ARBA" id="ARBA00022490"/>
    </source>
</evidence>
<dbReference type="Gene3D" id="6.10.140.1510">
    <property type="match status" value="1"/>
</dbReference>
<dbReference type="InterPro" id="IPR044923">
    <property type="entry name" value="PolC_middle_finger_sf"/>
</dbReference>
<evidence type="ECO:0000256" key="5">
    <source>
        <dbReference type="ARBA" id="ARBA00022705"/>
    </source>
</evidence>
<dbReference type="InterPro" id="IPR006054">
    <property type="entry name" value="DnaQ"/>
</dbReference>
<dbReference type="Pfam" id="PF14579">
    <property type="entry name" value="HHH_6"/>
    <property type="match status" value="1"/>
</dbReference>
<dbReference type="Gene3D" id="1.10.150.700">
    <property type="entry name" value="PolC, middle finger domain"/>
    <property type="match status" value="1"/>
</dbReference>
<sequence length="1444" mass="165677">MENSNNLYNDGFLKLCKEINFVPTDVFQDVDIKKVDITTKDNQPLLNIELETITHLPLSSYLEFKKAIEKRFKSNVNFDIKYTNVIYAKERILEYFLQYIVDNKLRLPLVRSLFTKENIEINLNTKQLTISNLTKDACKTLKKVEDKILSIFHNIGFNDITLKFVPIEEDNQDFSNYKKAKIDNIVTDFIPQQVDFEALANNKKTKKYNGKSKKHIQMSIKSALESYEEYISVVGEIYKIDKRLTKTGENLYSIDISDYEEAIRIIYFTEPNQVLEVDKGDTIIVNGRLTTTNYGNKEILCTTAPIKTESLVKLKKDNAPIKRIELAARTIMSTQDGISKPSEYIDVAKNSKINAIAITDLDSVQSFPVFEKEAKANKIKPIYGVTLSSITTSNDIFYGYKDFNLKKAKYIVFDLETTGLSARFNEVIEFGAIVIDNGIITEHIQFFLKPSKHIPKSITDITKITDDDVKDGLSQEEGIKKIYELLNGNIGVAHNANFDINICKQNFTKYGLDISQIYCVDTLAISWFLFPDERKHNLNSLCNRFNINYTKSAAHRADYDAEVLANCWLGIINKLNKEYKIKTSEQLNDVDFKESLGKKFSYEIRMLAKNQAGIKKMFKYVSESLTTNYNNGPKFYIDKWKKDNDLLLGSGTHSSYLWEQVINGSDENILKAIAPFDYIELPPISTFNYLYLDDWITLEQIQWAYKDLIEKAKKLGKVCVAVCDCRYVYDYQKLIYDIYVNTPGLGGKIHWMKENRKICRTNFQYLTTTEMLSEFSFLNNGNLVEDIVVNNTHKIANMIDDNIEIIKKKLYVPNFDNSDKKLKDLVLENAKKIYGDKIDERIKQRIEKELNSIIKYGYSVIYWISHKLVKKSNIDGYIVGSRGSVGSSIVAYLAEITEVNPLEPHYLCPKCKYFEWSNDPKIYSGWDLSDKKCPKCNVLMKNDGHNIPFETFLGFEADKVPDIDLNFSGEYQPTIHNYVKELFGDTHTLRAGTIASVASKTAYGFCKKYLETIGGNEDQIWSRTFLDFLSYKAEGVKRTTGQHPGGIIIIPKEFDPEDFTPVNYPANDITSSWMTSHFDFRSIHDNVLKLDLLGHDDPTIVKMLEDLTHTKIENIPRYDKRIIQLFNSTKAMNLTPDQLSGETTGAYGLPEFGTNFVRKMLKSSKPESFNDLILLSGLSHGTNVWTGNAEELIKVGKKLNECICCRDDIMRTLIETYFLDKLMAFKIMESVRKGKGLTEEQEKTLIEHNVPDWYIDSLKKIEYMFPKAHATAYVIMAWRIAWYKIYYPLQFYAAHLSTKNFCIDVEVMVGGKQIVSSRLNQLRTMQDKKDPDFTTKDSQFIPVLEITQELYARGFKVTNPDLYKSNASAWAVDEKTNTLIPPFAAIEGLGDKAADSIVSARKDGEFLSIEDLVERTKLNSKNIESLKKLHVLDDLNETNQASLF</sequence>
<dbReference type="PANTHER" id="PTHR32294">
    <property type="entry name" value="DNA POLYMERASE III SUBUNIT ALPHA"/>
    <property type="match status" value="1"/>
</dbReference>
<keyword evidence="4 11" id="KW-0548">Nucleotidyltransferase</keyword>
<dbReference type="SUPFAM" id="SSF81585">
    <property type="entry name" value="PsbU/PolX domain-like"/>
    <property type="match status" value="1"/>
</dbReference>
<reference evidence="14" key="1">
    <citation type="submission" date="2019-01" db="EMBL/GenBank/DDBJ databases">
        <authorList>
            <consortium name="Pathogen Informatics"/>
        </authorList>
    </citation>
    <scope>NUCLEOTIDE SEQUENCE [LARGE SCALE GENOMIC DNA]</scope>
    <source>
        <strain evidence="14">NCTC10113</strain>
    </source>
</reference>
<dbReference type="GO" id="GO:0008408">
    <property type="term" value="F:3'-5' exonuclease activity"/>
    <property type="evidence" value="ECO:0007669"/>
    <property type="project" value="UniProtKB-UniRule"/>
</dbReference>
<dbReference type="Gene3D" id="3.20.20.140">
    <property type="entry name" value="Metal-dependent hydrolases"/>
    <property type="match status" value="2"/>
</dbReference>
<keyword evidence="2 11" id="KW-0963">Cytoplasm</keyword>
<dbReference type="Gene3D" id="2.40.50.140">
    <property type="entry name" value="Nucleic acid-binding proteins"/>
    <property type="match status" value="1"/>
</dbReference>
<dbReference type="Pfam" id="PF02811">
    <property type="entry name" value="PHP"/>
    <property type="match status" value="1"/>
</dbReference>
<feature type="domain" description="Exonuclease" evidence="12">
    <location>
        <begin position="409"/>
        <end position="577"/>
    </location>
</feature>
<dbReference type="PANTHER" id="PTHR32294:SF5">
    <property type="entry name" value="DNA POLYMERASE III POLC-TYPE"/>
    <property type="match status" value="1"/>
</dbReference>
<feature type="domain" description="Polymerase/histidinol phosphatase N-terminal" evidence="13">
    <location>
        <begin position="324"/>
        <end position="391"/>
    </location>
</feature>
<dbReference type="InterPro" id="IPR012340">
    <property type="entry name" value="NA-bd_OB-fold"/>
</dbReference>
<dbReference type="Gene3D" id="1.10.150.870">
    <property type="match status" value="1"/>
</dbReference>
<dbReference type="InterPro" id="IPR040982">
    <property type="entry name" value="DNA_pol3_finger"/>
</dbReference>
<dbReference type="NCBIfam" id="NF001688">
    <property type="entry name" value="PRK00448.1"/>
    <property type="match status" value="1"/>
</dbReference>
<dbReference type="HAMAP" id="MF_00356">
    <property type="entry name" value="DNApol_PolC"/>
    <property type="match status" value="1"/>
</dbReference>
<dbReference type="Gene3D" id="3.30.420.10">
    <property type="entry name" value="Ribonuclease H-like superfamily/Ribonuclease H"/>
    <property type="match status" value="1"/>
</dbReference>
<evidence type="ECO:0000256" key="7">
    <source>
        <dbReference type="ARBA" id="ARBA00022801"/>
    </source>
</evidence>
<dbReference type="Pfam" id="PF07733">
    <property type="entry name" value="DNA_pol3_alpha"/>
    <property type="match status" value="2"/>
</dbReference>
<evidence type="ECO:0000259" key="13">
    <source>
        <dbReference type="SMART" id="SM00481"/>
    </source>
</evidence>
<dbReference type="GO" id="GO:0006261">
    <property type="term" value="P:DNA-templated DNA replication"/>
    <property type="evidence" value="ECO:0007669"/>
    <property type="project" value="UniProtKB-UniRule"/>
</dbReference>
<evidence type="ECO:0000256" key="8">
    <source>
        <dbReference type="ARBA" id="ARBA00022839"/>
    </source>
</evidence>
<dbReference type="NCBIfam" id="TIGR01405">
    <property type="entry name" value="polC_Gram_pos"/>
    <property type="match status" value="1"/>
</dbReference>
<evidence type="ECO:0000256" key="6">
    <source>
        <dbReference type="ARBA" id="ARBA00022722"/>
    </source>
</evidence>
<organism evidence="14">
    <name type="scientific">Metamycoplasma salivarium</name>
    <name type="common">Mycoplasma salivarium</name>
    <dbReference type="NCBI Taxonomy" id="2124"/>
    <lineage>
        <taxon>Bacteria</taxon>
        <taxon>Bacillati</taxon>
        <taxon>Mycoplasmatota</taxon>
        <taxon>Mycoplasmoidales</taxon>
        <taxon>Metamycoplasmataceae</taxon>
        <taxon>Metamycoplasma</taxon>
    </lineage>
</organism>
<keyword evidence="14" id="KW-0614">Plasmid</keyword>
<dbReference type="InterPro" id="IPR006308">
    <property type="entry name" value="Pol_III_a_PolC-type_gram_pos"/>
</dbReference>
<comment type="catalytic activity">
    <reaction evidence="10 11">
        <text>DNA(n) + a 2'-deoxyribonucleoside 5'-triphosphate = DNA(n+1) + diphosphate</text>
        <dbReference type="Rhea" id="RHEA:22508"/>
        <dbReference type="Rhea" id="RHEA-COMP:17339"/>
        <dbReference type="Rhea" id="RHEA-COMP:17340"/>
        <dbReference type="ChEBI" id="CHEBI:33019"/>
        <dbReference type="ChEBI" id="CHEBI:61560"/>
        <dbReference type="ChEBI" id="CHEBI:173112"/>
        <dbReference type="EC" id="2.7.7.7"/>
    </reaction>
</comment>
<dbReference type="InterPro" id="IPR004805">
    <property type="entry name" value="DnaE2/DnaE/PolC"/>
</dbReference>
<keyword evidence="7 11" id="KW-0378">Hydrolase</keyword>
<dbReference type="SUPFAM" id="SSF53098">
    <property type="entry name" value="Ribonuclease H-like"/>
    <property type="match status" value="1"/>
</dbReference>
<dbReference type="GO" id="GO:0005737">
    <property type="term" value="C:cytoplasm"/>
    <property type="evidence" value="ECO:0007669"/>
    <property type="project" value="UniProtKB-SubCell"/>
</dbReference>
<dbReference type="InterPro" id="IPR036397">
    <property type="entry name" value="RNaseH_sf"/>
</dbReference>
<evidence type="ECO:0000256" key="10">
    <source>
        <dbReference type="ARBA" id="ARBA00049244"/>
    </source>
</evidence>
<evidence type="ECO:0000259" key="12">
    <source>
        <dbReference type="SMART" id="SM00479"/>
    </source>
</evidence>
<dbReference type="GO" id="GO:0003887">
    <property type="term" value="F:DNA-directed DNA polymerase activity"/>
    <property type="evidence" value="ECO:0007669"/>
    <property type="project" value="UniProtKB-UniRule"/>
</dbReference>
<evidence type="ECO:0000256" key="1">
    <source>
        <dbReference type="ARBA" id="ARBA00003452"/>
    </source>
</evidence>
<dbReference type="FunFam" id="3.30.420.10:FF:000045">
    <property type="entry name" value="3'-5' exonuclease DinG"/>
    <property type="match status" value="1"/>
</dbReference>
<dbReference type="NCBIfam" id="TIGR00573">
    <property type="entry name" value="dnaq"/>
    <property type="match status" value="1"/>
</dbReference>
<geneLocation type="plasmid" evidence="14">
    <name>2</name>
</geneLocation>
<keyword evidence="9 11" id="KW-0239">DNA-directed DNA polymerase</keyword>
<dbReference type="InterPro" id="IPR013520">
    <property type="entry name" value="Ribonucl_H"/>
</dbReference>
<protein>
    <recommendedName>
        <fullName evidence="11">DNA polymerase III PolC-type</fullName>
        <shortName evidence="11">PolIII</shortName>
        <ecNumber evidence="11">2.7.7.7</ecNumber>
    </recommendedName>
</protein>
<accession>A0A448ZYU3</accession>
<evidence type="ECO:0000256" key="11">
    <source>
        <dbReference type="HAMAP-Rule" id="MF_00356"/>
    </source>
</evidence>
<keyword evidence="3 11" id="KW-0808">Transferase</keyword>
<dbReference type="CDD" id="cd06127">
    <property type="entry name" value="DEDDh"/>
    <property type="match status" value="1"/>
</dbReference>
<proteinExistence type="inferred from homology"/>